<reference evidence="1" key="1">
    <citation type="submission" date="2021-05" db="EMBL/GenBank/DDBJ databases">
        <authorList>
            <person name="Scholz U."/>
            <person name="Mascher M."/>
            <person name="Fiebig A."/>
        </authorList>
    </citation>
    <scope>NUCLEOTIDE SEQUENCE [LARGE SCALE GENOMIC DNA]</scope>
</reference>
<sequence length="394" mass="44399">MSPPPPQDPSPGSSPALADDAMREIFLRVPADDPKSLVRAAAVCTSWQSILSDVVFTRQYRAFHGAPPMLGFLHNIRHRRSWVKGINRRYEEYVVSDFVSTASFRPPACHKRCHWRALDSRHGLVLFHTPKGDEDFVICDLVTYDQWGIKANDECSGIIRHHQYDEGMPWNAAVLCGKDRCDNLYCHGGPFLLALVGCHKVQKGTFASVYSSETHKWSEMISIEELIVVRISGQTAIVGEKVYFQGGHLGSIVEYNISEQELSLIHRPIEDKYNDLPDIDLMGVDNGMLLVGTVVWPRLRLWSMESGPNGAKEWACRRVIELKPLFPPRAPFSMLVSGFAEGLGLIFLTTRDGLYTVELSSGQSKRIHSEQIFGNVMPYMSFYTRAWGRLPTSE</sequence>
<keyword evidence="2" id="KW-1185">Reference proteome</keyword>
<reference evidence="1" key="2">
    <citation type="submission" date="2025-09" db="UniProtKB">
        <authorList>
            <consortium name="EnsemblPlants"/>
        </authorList>
    </citation>
    <scope>IDENTIFICATION</scope>
</reference>
<evidence type="ECO:0000313" key="2">
    <source>
        <dbReference type="Proteomes" id="UP001732700"/>
    </source>
</evidence>
<protein>
    <submittedName>
        <fullName evidence="1">Uncharacterized protein</fullName>
    </submittedName>
</protein>
<proteinExistence type="predicted"/>
<accession>A0ACD5WEH2</accession>
<name>A0ACD5WEH2_AVESA</name>
<organism evidence="1 2">
    <name type="scientific">Avena sativa</name>
    <name type="common">Oat</name>
    <dbReference type="NCBI Taxonomy" id="4498"/>
    <lineage>
        <taxon>Eukaryota</taxon>
        <taxon>Viridiplantae</taxon>
        <taxon>Streptophyta</taxon>
        <taxon>Embryophyta</taxon>
        <taxon>Tracheophyta</taxon>
        <taxon>Spermatophyta</taxon>
        <taxon>Magnoliopsida</taxon>
        <taxon>Liliopsida</taxon>
        <taxon>Poales</taxon>
        <taxon>Poaceae</taxon>
        <taxon>BOP clade</taxon>
        <taxon>Pooideae</taxon>
        <taxon>Poodae</taxon>
        <taxon>Poeae</taxon>
        <taxon>Poeae Chloroplast Group 1 (Aveneae type)</taxon>
        <taxon>Aveninae</taxon>
        <taxon>Avena</taxon>
    </lineage>
</organism>
<evidence type="ECO:0000313" key="1">
    <source>
        <dbReference type="EnsemblPlants" id="AVESA.00010b.r2.4AG0622640.1.CDS"/>
    </source>
</evidence>
<dbReference type="EnsemblPlants" id="AVESA.00010b.r2.4AG0622640.1">
    <property type="protein sequence ID" value="AVESA.00010b.r2.4AG0622640.1.CDS"/>
    <property type="gene ID" value="AVESA.00010b.r2.4AG0622640"/>
</dbReference>
<dbReference type="Proteomes" id="UP001732700">
    <property type="component" value="Chromosome 4A"/>
</dbReference>